<evidence type="ECO:0000313" key="3">
    <source>
        <dbReference type="Proteomes" id="UP000008914"/>
    </source>
</evidence>
<protein>
    <recommendedName>
        <fullName evidence="4">TadE family protein</fullName>
    </recommendedName>
</protein>
<keyword evidence="1" id="KW-1133">Transmembrane helix</keyword>
<dbReference type="KEGG" id="ica:Intca_0523"/>
<dbReference type="AlphaFoldDB" id="E6S992"/>
<evidence type="ECO:0000256" key="1">
    <source>
        <dbReference type="SAM" id="Phobius"/>
    </source>
</evidence>
<reference evidence="2 3" key="1">
    <citation type="journal article" date="2010" name="Stand. Genomic Sci.">
        <title>Complete genome sequence of Intrasporangium calvum type strain (7 KIP).</title>
        <authorList>
            <person name="Del Rio T.G."/>
            <person name="Chertkov O."/>
            <person name="Yasawong M."/>
            <person name="Lucas S."/>
            <person name="Deshpande S."/>
            <person name="Cheng J.F."/>
            <person name="Detter C."/>
            <person name="Tapia R."/>
            <person name="Han C."/>
            <person name="Goodwin L."/>
            <person name="Pitluck S."/>
            <person name="Liolios K."/>
            <person name="Ivanova N."/>
            <person name="Mavromatis K."/>
            <person name="Pati A."/>
            <person name="Chen A."/>
            <person name="Palaniappan K."/>
            <person name="Land M."/>
            <person name="Hauser L."/>
            <person name="Chang Y.J."/>
            <person name="Jeffries C.D."/>
            <person name="Rohde M."/>
            <person name="Pukall R."/>
            <person name="Sikorski J."/>
            <person name="Goker M."/>
            <person name="Woyke T."/>
            <person name="Bristow J."/>
            <person name="Eisen J.A."/>
            <person name="Markowitz V."/>
            <person name="Hugenholtz P."/>
            <person name="Kyrpides N.C."/>
            <person name="Klenk H.P."/>
            <person name="Lapidus A."/>
        </authorList>
    </citation>
    <scope>NUCLEOTIDE SEQUENCE [LARGE SCALE GENOMIC DNA]</scope>
    <source>
        <strain evidence="3">ATCC 23552 / DSM 43043 / JCM 3097 / NBRC 12989 / 7 KIP</strain>
    </source>
</reference>
<keyword evidence="1" id="KW-0812">Transmembrane</keyword>
<dbReference type="EMBL" id="CP002343">
    <property type="protein sequence ID" value="ADU47068.1"/>
    <property type="molecule type" value="Genomic_DNA"/>
</dbReference>
<organism evidence="2 3">
    <name type="scientific">Intrasporangium calvum (strain ATCC 23552 / DSM 43043 / JCM 3097 / NBRC 12989 / NCIMB 10167 / NRRL B-3866 / 7 KIP)</name>
    <dbReference type="NCBI Taxonomy" id="710696"/>
    <lineage>
        <taxon>Bacteria</taxon>
        <taxon>Bacillati</taxon>
        <taxon>Actinomycetota</taxon>
        <taxon>Actinomycetes</taxon>
        <taxon>Micrococcales</taxon>
        <taxon>Intrasporangiaceae</taxon>
        <taxon>Intrasporangium</taxon>
    </lineage>
</organism>
<name>E6S992_INTC7</name>
<dbReference type="HOGENOM" id="CLU_116311_0_2_11"/>
<dbReference type="InterPro" id="IPR049790">
    <property type="entry name" value="Rv3655c/TadE"/>
</dbReference>
<accession>E6S992</accession>
<gene>
    <name evidence="2" type="ordered locus">Intca_0523</name>
</gene>
<sequence length="122" mass="12322">MGLPRVGRRDAGMVTAELAVAIPVVVLVLVICLAGLSAAVAQVRCVDAASAGSRAAARGDSPARVEELARRAAPDGAVVSVSTRGGDALVTVRVRAGGWGDLVPAWDLSATGRTPVEQERGP</sequence>
<proteinExistence type="predicted"/>
<evidence type="ECO:0008006" key="4">
    <source>
        <dbReference type="Google" id="ProtNLM"/>
    </source>
</evidence>
<dbReference type="Proteomes" id="UP000008914">
    <property type="component" value="Chromosome"/>
</dbReference>
<keyword evidence="1" id="KW-0472">Membrane</keyword>
<dbReference type="eggNOG" id="ENOG5030JX2">
    <property type="taxonomic scope" value="Bacteria"/>
</dbReference>
<dbReference type="STRING" id="710696.Intca_0523"/>
<keyword evidence="3" id="KW-1185">Reference proteome</keyword>
<feature type="transmembrane region" description="Helical" evidence="1">
    <location>
        <begin position="20"/>
        <end position="41"/>
    </location>
</feature>
<dbReference type="NCBIfam" id="NF041390">
    <property type="entry name" value="TadE_Rv3655c"/>
    <property type="match status" value="1"/>
</dbReference>
<evidence type="ECO:0000313" key="2">
    <source>
        <dbReference type="EMBL" id="ADU47068.1"/>
    </source>
</evidence>